<comment type="similarity">
    <text evidence="7">Belongs to the chloroperoxidase family.</text>
</comment>
<dbReference type="InterPro" id="IPR036851">
    <property type="entry name" value="Chloroperoxidase-like_sf"/>
</dbReference>
<accession>A0ABR4H923</accession>
<name>A0ABR4H923_9EURO</name>
<keyword evidence="11" id="KW-1185">Reference proteome</keyword>
<organism evidence="10 11">
    <name type="scientific">Aspergillus granulosus</name>
    <dbReference type="NCBI Taxonomy" id="176169"/>
    <lineage>
        <taxon>Eukaryota</taxon>
        <taxon>Fungi</taxon>
        <taxon>Dikarya</taxon>
        <taxon>Ascomycota</taxon>
        <taxon>Pezizomycotina</taxon>
        <taxon>Eurotiomycetes</taxon>
        <taxon>Eurotiomycetidae</taxon>
        <taxon>Eurotiales</taxon>
        <taxon>Aspergillaceae</taxon>
        <taxon>Aspergillus</taxon>
        <taxon>Aspergillus subgen. Nidulantes</taxon>
    </lineage>
</organism>
<gene>
    <name evidence="10" type="ORF">BJX63DRAFT_263853</name>
</gene>
<proteinExistence type="inferred from homology"/>
<keyword evidence="8" id="KW-0732">Signal</keyword>
<protein>
    <submittedName>
        <fullName evidence="10">Chloroperoxidase</fullName>
    </submittedName>
</protein>
<dbReference type="Gene3D" id="1.10.489.10">
    <property type="entry name" value="Chloroperoxidase-like"/>
    <property type="match status" value="1"/>
</dbReference>
<keyword evidence="4" id="KW-0479">Metal-binding</keyword>
<evidence type="ECO:0000259" key="9">
    <source>
        <dbReference type="PROSITE" id="PS51405"/>
    </source>
</evidence>
<dbReference type="Proteomes" id="UP001610334">
    <property type="component" value="Unassembled WGS sequence"/>
</dbReference>
<keyword evidence="3" id="KW-0349">Heme</keyword>
<dbReference type="SUPFAM" id="SSF47571">
    <property type="entry name" value="Cloroperoxidase"/>
    <property type="match status" value="1"/>
</dbReference>
<dbReference type="Pfam" id="PF01328">
    <property type="entry name" value="Peroxidase_2"/>
    <property type="match status" value="1"/>
</dbReference>
<dbReference type="PANTHER" id="PTHR33577">
    <property type="entry name" value="STERIGMATOCYSTIN BIOSYNTHESIS PEROXIDASE STCC-RELATED"/>
    <property type="match status" value="1"/>
</dbReference>
<reference evidence="10 11" key="1">
    <citation type="submission" date="2024-07" db="EMBL/GenBank/DDBJ databases">
        <title>Section-level genome sequencing and comparative genomics of Aspergillus sections Usti and Cavernicolus.</title>
        <authorList>
            <consortium name="Lawrence Berkeley National Laboratory"/>
            <person name="Nybo J.L."/>
            <person name="Vesth T.C."/>
            <person name="Theobald S."/>
            <person name="Frisvad J.C."/>
            <person name="Larsen T.O."/>
            <person name="Kjaerboelling I."/>
            <person name="Rothschild-Mancinelli K."/>
            <person name="Lyhne E.K."/>
            <person name="Kogle M.E."/>
            <person name="Barry K."/>
            <person name="Clum A."/>
            <person name="Na H."/>
            <person name="Ledsgaard L."/>
            <person name="Lin J."/>
            <person name="Lipzen A."/>
            <person name="Kuo A."/>
            <person name="Riley R."/>
            <person name="Mondo S."/>
            <person name="Labutti K."/>
            <person name="Haridas S."/>
            <person name="Pangalinan J."/>
            <person name="Salamov A.A."/>
            <person name="Simmons B.A."/>
            <person name="Magnuson J.K."/>
            <person name="Chen J."/>
            <person name="Drula E."/>
            <person name="Henrissat B."/>
            <person name="Wiebenga A."/>
            <person name="Lubbers R.J."/>
            <person name="Gomes A.C."/>
            <person name="Makela M.R."/>
            <person name="Stajich J."/>
            <person name="Grigoriev I.V."/>
            <person name="Mortensen U.H."/>
            <person name="De Vries R.P."/>
            <person name="Baker S.E."/>
            <person name="Andersen M.R."/>
        </authorList>
    </citation>
    <scope>NUCLEOTIDE SEQUENCE [LARGE SCALE GENOMIC DNA]</scope>
    <source>
        <strain evidence="10 11">CBS 588.65</strain>
    </source>
</reference>
<evidence type="ECO:0000256" key="7">
    <source>
        <dbReference type="ARBA" id="ARBA00025795"/>
    </source>
</evidence>
<dbReference type="PANTHER" id="PTHR33577:SF7">
    <property type="entry name" value="HEME HALOPEROXIDASE FAMILY PROFILE DOMAIN-CONTAINING PROTEIN"/>
    <property type="match status" value="1"/>
</dbReference>
<dbReference type="EMBL" id="JBFXLT010000052">
    <property type="protein sequence ID" value="KAL2811955.1"/>
    <property type="molecule type" value="Genomic_DNA"/>
</dbReference>
<feature type="domain" description="Heme haloperoxidase family profile" evidence="9">
    <location>
        <begin position="35"/>
        <end position="242"/>
    </location>
</feature>
<evidence type="ECO:0000256" key="8">
    <source>
        <dbReference type="SAM" id="SignalP"/>
    </source>
</evidence>
<evidence type="ECO:0000313" key="11">
    <source>
        <dbReference type="Proteomes" id="UP001610334"/>
    </source>
</evidence>
<keyword evidence="5" id="KW-0560">Oxidoreductase</keyword>
<feature type="chain" id="PRO_5045202195" evidence="8">
    <location>
        <begin position="18"/>
        <end position="270"/>
    </location>
</feature>
<comment type="cofactor">
    <cofactor evidence="1">
        <name>heme b</name>
        <dbReference type="ChEBI" id="CHEBI:60344"/>
    </cofactor>
</comment>
<evidence type="ECO:0000256" key="6">
    <source>
        <dbReference type="ARBA" id="ARBA00023004"/>
    </source>
</evidence>
<evidence type="ECO:0000256" key="1">
    <source>
        <dbReference type="ARBA" id="ARBA00001970"/>
    </source>
</evidence>
<dbReference type="PROSITE" id="PS51405">
    <property type="entry name" value="HEME_HALOPEROXIDASE"/>
    <property type="match status" value="1"/>
</dbReference>
<dbReference type="InterPro" id="IPR000028">
    <property type="entry name" value="Chloroperoxidase"/>
</dbReference>
<evidence type="ECO:0000313" key="10">
    <source>
        <dbReference type="EMBL" id="KAL2811955.1"/>
    </source>
</evidence>
<evidence type="ECO:0000256" key="5">
    <source>
        <dbReference type="ARBA" id="ARBA00023002"/>
    </source>
</evidence>
<evidence type="ECO:0000256" key="4">
    <source>
        <dbReference type="ARBA" id="ARBA00022723"/>
    </source>
</evidence>
<keyword evidence="6" id="KW-0408">Iron</keyword>
<feature type="signal peptide" evidence="8">
    <location>
        <begin position="1"/>
        <end position="17"/>
    </location>
</feature>
<evidence type="ECO:0000256" key="3">
    <source>
        <dbReference type="ARBA" id="ARBA00022617"/>
    </source>
</evidence>
<sequence length="270" mass="29811">MRLSLSTIVALAGLAAANIHIGTRLNHHGFHDFFDPTNWKAAESGDARSPCPMLNTLANHNYIPHDGRNITRPILVDALTKALNFNPDLASGQFDNGLLGNPEPNADYFDLDMLNQHNTLEHDASLSRQDAYFGPADTFNRAVFDQSRAYWTEPTLTAAMLSNSKVARMLDSKAHNPTYTFTAQQDQINLGEVGGLIAVFGSIEEGTVSRDFVEYFFEHERLPTSLGWQMRSKELTADDMAKVSGMIAKGTTLITEAATDSSTAQRRRAY</sequence>
<evidence type="ECO:0000256" key="2">
    <source>
        <dbReference type="ARBA" id="ARBA00022559"/>
    </source>
</evidence>
<keyword evidence="2" id="KW-0575">Peroxidase</keyword>
<comment type="caution">
    <text evidence="10">The sequence shown here is derived from an EMBL/GenBank/DDBJ whole genome shotgun (WGS) entry which is preliminary data.</text>
</comment>